<dbReference type="InterPro" id="IPR008547">
    <property type="entry name" value="DUF829_TMEM53"/>
</dbReference>
<proteinExistence type="predicted"/>
<name>A0A915CYU4_9BILA</name>
<accession>A0A915CYU4</accession>
<evidence type="ECO:0000313" key="1">
    <source>
        <dbReference type="Proteomes" id="UP000887574"/>
    </source>
</evidence>
<protein>
    <submittedName>
        <fullName evidence="2">Transmembrane protein 53</fullName>
    </submittedName>
</protein>
<dbReference type="Proteomes" id="UP000887574">
    <property type="component" value="Unplaced"/>
</dbReference>
<evidence type="ECO:0000313" key="2">
    <source>
        <dbReference type="WBParaSite" id="jg13717"/>
    </source>
</evidence>
<organism evidence="1 2">
    <name type="scientific">Ditylenchus dipsaci</name>
    <dbReference type="NCBI Taxonomy" id="166011"/>
    <lineage>
        <taxon>Eukaryota</taxon>
        <taxon>Metazoa</taxon>
        <taxon>Ecdysozoa</taxon>
        <taxon>Nematoda</taxon>
        <taxon>Chromadorea</taxon>
        <taxon>Rhabditida</taxon>
        <taxon>Tylenchina</taxon>
        <taxon>Tylenchomorpha</taxon>
        <taxon>Sphaerularioidea</taxon>
        <taxon>Anguinidae</taxon>
        <taxon>Anguininae</taxon>
        <taxon>Ditylenchus</taxon>
    </lineage>
</organism>
<dbReference type="AlphaFoldDB" id="A0A915CYU4"/>
<sequence length="281" mass="32238">MTPFADEPIVLKWSGDENKPGHNPLVIHLGWAGCKDRYLAKYSKIYEDINLSIARFTVPLSKVRCYSSYRQFAVEIYEKILNLDEKELKFPIFFHLFSMNGCSLFSALWDLLDTTSNGNAIKRNVKGIIFDSCPANVMPWQSADAVSFASFSPSQSNSLSRHSYRYALTGAFSLHRAAVWLRSNFEPNIYEQHFSYFHLLKIPDLPKQQLYLYSSVDKICSASSIEYFQTAQLDRSCNLTVKRWDDSPHVEHLRHHAEVYTNLCVEFVKVQAKENGIINGA</sequence>
<dbReference type="Pfam" id="PF05705">
    <property type="entry name" value="DUF829"/>
    <property type="match status" value="1"/>
</dbReference>
<keyword evidence="1" id="KW-1185">Reference proteome</keyword>
<dbReference type="PANTHER" id="PTHR12265">
    <property type="entry name" value="TRANSMEMBRANE PROTEIN 53"/>
    <property type="match status" value="1"/>
</dbReference>
<dbReference type="PANTHER" id="PTHR12265:SF41">
    <property type="entry name" value="TRANSMEMBRANE PROTEIN 53"/>
    <property type="match status" value="1"/>
</dbReference>
<dbReference type="WBParaSite" id="jg13717">
    <property type="protein sequence ID" value="jg13717"/>
    <property type="gene ID" value="jg13717"/>
</dbReference>
<reference evidence="2" key="1">
    <citation type="submission" date="2022-11" db="UniProtKB">
        <authorList>
            <consortium name="WormBaseParasite"/>
        </authorList>
    </citation>
    <scope>IDENTIFICATION</scope>
</reference>